<keyword evidence="3" id="KW-1185">Reference proteome</keyword>
<proteinExistence type="predicted"/>
<comment type="caution">
    <text evidence="2">The sequence shown here is derived from an EMBL/GenBank/DDBJ whole genome shotgun (WGS) entry which is preliminary data.</text>
</comment>
<reference evidence="2 3" key="1">
    <citation type="submission" date="2016-07" db="EMBL/GenBank/DDBJ databases">
        <title>Pervasive Adenine N6-methylation of Active Genes in Fungi.</title>
        <authorList>
            <consortium name="DOE Joint Genome Institute"/>
            <person name="Mondo S.J."/>
            <person name="Dannebaum R.O."/>
            <person name="Kuo R.C."/>
            <person name="Labutti K."/>
            <person name="Haridas S."/>
            <person name="Kuo A."/>
            <person name="Salamov A."/>
            <person name="Ahrendt S.R."/>
            <person name="Lipzen A."/>
            <person name="Sullivan W."/>
            <person name="Andreopoulos W.B."/>
            <person name="Clum A."/>
            <person name="Lindquist E."/>
            <person name="Daum C."/>
            <person name="Ramamoorthy G.K."/>
            <person name="Gryganskyi A."/>
            <person name="Culley D."/>
            <person name="Magnuson J.K."/>
            <person name="James T.Y."/>
            <person name="O'Malley M.A."/>
            <person name="Stajich J.E."/>
            <person name="Spatafora J.W."/>
            <person name="Visel A."/>
            <person name="Grigoriev I.V."/>
        </authorList>
    </citation>
    <scope>NUCLEOTIDE SEQUENCE [LARGE SCALE GENOMIC DNA]</scope>
    <source>
        <strain evidence="2 3">CBS 115471</strain>
    </source>
</reference>
<evidence type="ECO:0000313" key="3">
    <source>
        <dbReference type="Proteomes" id="UP000193144"/>
    </source>
</evidence>
<feature type="compositionally biased region" description="Pro residues" evidence="1">
    <location>
        <begin position="51"/>
        <end position="64"/>
    </location>
</feature>
<organism evidence="2 3">
    <name type="scientific">Clohesyomyces aquaticus</name>
    <dbReference type="NCBI Taxonomy" id="1231657"/>
    <lineage>
        <taxon>Eukaryota</taxon>
        <taxon>Fungi</taxon>
        <taxon>Dikarya</taxon>
        <taxon>Ascomycota</taxon>
        <taxon>Pezizomycotina</taxon>
        <taxon>Dothideomycetes</taxon>
        <taxon>Pleosporomycetidae</taxon>
        <taxon>Pleosporales</taxon>
        <taxon>Lindgomycetaceae</taxon>
        <taxon>Clohesyomyces</taxon>
    </lineage>
</organism>
<dbReference type="Proteomes" id="UP000193144">
    <property type="component" value="Unassembled WGS sequence"/>
</dbReference>
<feature type="compositionally biased region" description="Polar residues" evidence="1">
    <location>
        <begin position="31"/>
        <end position="40"/>
    </location>
</feature>
<evidence type="ECO:0000256" key="1">
    <source>
        <dbReference type="SAM" id="MobiDB-lite"/>
    </source>
</evidence>
<dbReference type="EMBL" id="MCFA01000151">
    <property type="protein sequence ID" value="ORY03029.1"/>
    <property type="molecule type" value="Genomic_DNA"/>
</dbReference>
<evidence type="ECO:0000313" key="2">
    <source>
        <dbReference type="EMBL" id="ORY03029.1"/>
    </source>
</evidence>
<sequence>NHHLSSSPNKESTHFSRSPAHSHPPRPTFQPPQSAHSTTLHVPHLRTQTPRHPPPSVSQPPSPPEQGAGQDAVRQRCADMCRSSALCSPARPCRSETGIRLRWGAARCKRSGAPAAVSRLRLSWWWWDQKDGMRCDGVIGAVIGAKAFDSSAVLGETGRKASRLSGIDGLARMLHSVSRLWSATFPGTSVSFWDIPRSR</sequence>
<accession>A0A1Y1YYI6</accession>
<gene>
    <name evidence="2" type="ORF">BCR34DRAFT_635525</name>
</gene>
<feature type="non-terminal residue" evidence="2">
    <location>
        <position position="1"/>
    </location>
</feature>
<dbReference type="AlphaFoldDB" id="A0A1Y1YYI6"/>
<feature type="region of interest" description="Disordered" evidence="1">
    <location>
        <begin position="1"/>
        <end position="74"/>
    </location>
</feature>
<protein>
    <submittedName>
        <fullName evidence="2">Uncharacterized protein</fullName>
    </submittedName>
</protein>
<feature type="compositionally biased region" description="Polar residues" evidence="1">
    <location>
        <begin position="1"/>
        <end position="10"/>
    </location>
</feature>
<name>A0A1Y1YYI6_9PLEO</name>